<dbReference type="AlphaFoldDB" id="A0AAE0BY14"/>
<dbReference type="PANTHER" id="PTHR19229">
    <property type="entry name" value="ATP-BINDING CASSETTE TRANSPORTER SUBFAMILY A ABCA"/>
    <property type="match status" value="1"/>
</dbReference>
<evidence type="ECO:0000313" key="5">
    <source>
        <dbReference type="Proteomes" id="UP001190700"/>
    </source>
</evidence>
<dbReference type="InterPro" id="IPR026082">
    <property type="entry name" value="ABCA"/>
</dbReference>
<feature type="domain" description="ABCA1-4-like C-terminal R2 regulatory" evidence="3">
    <location>
        <begin position="53"/>
        <end position="126"/>
    </location>
</feature>
<dbReference type="Proteomes" id="UP001190700">
    <property type="component" value="Unassembled WGS sequence"/>
</dbReference>
<reference evidence="4 5" key="1">
    <citation type="journal article" date="2015" name="Genome Biol. Evol.">
        <title>Comparative Genomics of a Bacterivorous Green Alga Reveals Evolutionary Causalities and Consequences of Phago-Mixotrophic Mode of Nutrition.</title>
        <authorList>
            <person name="Burns J.A."/>
            <person name="Paasch A."/>
            <person name="Narechania A."/>
            <person name="Kim E."/>
        </authorList>
    </citation>
    <scope>NUCLEOTIDE SEQUENCE [LARGE SCALE GENOMIC DNA]</scope>
    <source>
        <strain evidence="4 5">PLY_AMNH</strain>
    </source>
</reference>
<dbReference type="GO" id="GO:0140359">
    <property type="term" value="F:ABC-type transporter activity"/>
    <property type="evidence" value="ECO:0007669"/>
    <property type="project" value="InterPro"/>
</dbReference>
<protein>
    <recommendedName>
        <fullName evidence="3">ABCA1-4-like C-terminal R2 regulatory domain-containing protein</fullName>
    </recommendedName>
</protein>
<dbReference type="GO" id="GO:0005319">
    <property type="term" value="F:lipid transporter activity"/>
    <property type="evidence" value="ECO:0007669"/>
    <property type="project" value="TreeGrafter"/>
</dbReference>
<dbReference type="SUPFAM" id="SSF52540">
    <property type="entry name" value="P-loop containing nucleoside triphosphate hydrolases"/>
    <property type="match status" value="1"/>
</dbReference>
<keyword evidence="2" id="KW-0677">Repeat</keyword>
<comment type="caution">
    <text evidence="4">The sequence shown here is derived from an EMBL/GenBank/DDBJ whole genome shotgun (WGS) entry which is preliminary data.</text>
</comment>
<organism evidence="4 5">
    <name type="scientific">Cymbomonas tetramitiformis</name>
    <dbReference type="NCBI Taxonomy" id="36881"/>
    <lineage>
        <taxon>Eukaryota</taxon>
        <taxon>Viridiplantae</taxon>
        <taxon>Chlorophyta</taxon>
        <taxon>Pyramimonadophyceae</taxon>
        <taxon>Pyramimonadales</taxon>
        <taxon>Pyramimonadaceae</taxon>
        <taxon>Cymbomonas</taxon>
    </lineage>
</organism>
<accession>A0AAE0BY14</accession>
<evidence type="ECO:0000256" key="1">
    <source>
        <dbReference type="ARBA" id="ARBA00022448"/>
    </source>
</evidence>
<evidence type="ECO:0000259" key="3">
    <source>
        <dbReference type="Pfam" id="PF23321"/>
    </source>
</evidence>
<name>A0AAE0BY14_9CHLO</name>
<dbReference type="Gene3D" id="3.40.50.300">
    <property type="entry name" value="P-loop containing nucleotide triphosphate hydrolases"/>
    <property type="match status" value="1"/>
</dbReference>
<dbReference type="EMBL" id="LGRX02031319">
    <property type="protein sequence ID" value="KAK3244858.1"/>
    <property type="molecule type" value="Genomic_DNA"/>
</dbReference>
<keyword evidence="5" id="KW-1185">Reference proteome</keyword>
<evidence type="ECO:0000256" key="2">
    <source>
        <dbReference type="ARBA" id="ARBA00022737"/>
    </source>
</evidence>
<proteinExistence type="predicted"/>
<dbReference type="Pfam" id="PF23321">
    <property type="entry name" value="R1_ABCA1"/>
    <property type="match status" value="1"/>
</dbReference>
<keyword evidence="1" id="KW-0813">Transport</keyword>
<evidence type="ECO:0000313" key="4">
    <source>
        <dbReference type="EMBL" id="KAK3244858.1"/>
    </source>
</evidence>
<dbReference type="GO" id="GO:0016020">
    <property type="term" value="C:membrane"/>
    <property type="evidence" value="ECO:0007669"/>
    <property type="project" value="InterPro"/>
</dbReference>
<dbReference type="InterPro" id="IPR056264">
    <property type="entry name" value="R2_ABCA1-4-like"/>
</dbReference>
<sequence length="148" mass="16552">MWDTIQATTEGLAIILTTHSMEECEALCTRVGIMANGRLSCIGSPQHLRQRFGTGYRLEVRMSKREEQAALSELVRSTFAGAQSQEDHMGRMVFSLPLTDLSLSKAFRVLEDARSRHAFEDYSLSQPTLEQVFVSLTNKDHDSVQGGE</sequence>
<dbReference type="PANTHER" id="PTHR19229:SF36">
    <property type="entry name" value="ATP-BINDING CASSETTE SUB-FAMILY A MEMBER 2"/>
    <property type="match status" value="1"/>
</dbReference>
<dbReference type="InterPro" id="IPR027417">
    <property type="entry name" value="P-loop_NTPase"/>
</dbReference>
<gene>
    <name evidence="4" type="ORF">CYMTET_45550</name>
</gene>